<evidence type="ECO:0000256" key="3">
    <source>
        <dbReference type="ARBA" id="ARBA00022840"/>
    </source>
</evidence>
<dbReference type="GO" id="GO:0005524">
    <property type="term" value="F:ATP binding"/>
    <property type="evidence" value="ECO:0007669"/>
    <property type="project" value="UniProtKB-KW"/>
</dbReference>
<evidence type="ECO:0000259" key="5">
    <source>
        <dbReference type="PROSITE" id="PS50893"/>
    </source>
</evidence>
<dbReference type="EC" id="7.6.2.9" evidence="4"/>
<dbReference type="AlphaFoldDB" id="A0A1H9TNW1"/>
<keyword evidence="1" id="KW-0813">Transport</keyword>
<dbReference type="InterPro" id="IPR027417">
    <property type="entry name" value="P-loop_NTPase"/>
</dbReference>
<dbReference type="FunFam" id="3.40.50.300:FF:000425">
    <property type="entry name" value="Probable ABC transporter, ATP-binding subunit"/>
    <property type="match status" value="1"/>
</dbReference>
<accession>A0A1H9TNW1</accession>
<dbReference type="GO" id="GO:0015418">
    <property type="term" value="F:ABC-type quaternary ammonium compound transporting activity"/>
    <property type="evidence" value="ECO:0007669"/>
    <property type="project" value="UniProtKB-EC"/>
</dbReference>
<evidence type="ECO:0000313" key="6">
    <source>
        <dbReference type="EMBL" id="SER98791.1"/>
    </source>
</evidence>
<dbReference type="PANTHER" id="PTHR43869:SF1">
    <property type="entry name" value="GLYCINE BETAINE_PROLINE BETAINE TRANSPORT SYSTEM ATP-BINDING PROTEIN PROV"/>
    <property type="match status" value="1"/>
</dbReference>
<dbReference type="InterPro" id="IPR051921">
    <property type="entry name" value="ABC_osmolyte_uptake_ATP-bind"/>
</dbReference>
<evidence type="ECO:0000256" key="4">
    <source>
        <dbReference type="ARBA" id="ARBA00066388"/>
    </source>
</evidence>
<name>A0A1H9TNW1_9ACTN</name>
<evidence type="ECO:0000313" key="7">
    <source>
        <dbReference type="Proteomes" id="UP000198815"/>
    </source>
</evidence>
<keyword evidence="2" id="KW-0547">Nucleotide-binding</keyword>
<proteinExistence type="predicted"/>
<protein>
    <recommendedName>
        <fullName evidence="4">ABC-type quaternary amine transporter</fullName>
        <ecNumber evidence="4">7.6.2.9</ecNumber>
    </recommendedName>
</protein>
<dbReference type="Proteomes" id="UP000198815">
    <property type="component" value="Unassembled WGS sequence"/>
</dbReference>
<organism evidence="6 7">
    <name type="scientific">Propionibacterium cyclohexanicum</name>
    <dbReference type="NCBI Taxonomy" id="64702"/>
    <lineage>
        <taxon>Bacteria</taxon>
        <taxon>Bacillati</taxon>
        <taxon>Actinomycetota</taxon>
        <taxon>Actinomycetes</taxon>
        <taxon>Propionibacteriales</taxon>
        <taxon>Propionibacteriaceae</taxon>
        <taxon>Propionibacterium</taxon>
    </lineage>
</organism>
<dbReference type="SUPFAM" id="SSF52540">
    <property type="entry name" value="P-loop containing nucleoside triphosphate hydrolases"/>
    <property type="match status" value="1"/>
</dbReference>
<dbReference type="InterPro" id="IPR003439">
    <property type="entry name" value="ABC_transporter-like_ATP-bd"/>
</dbReference>
<dbReference type="Pfam" id="PF00005">
    <property type="entry name" value="ABC_tran"/>
    <property type="match status" value="1"/>
</dbReference>
<evidence type="ECO:0000256" key="1">
    <source>
        <dbReference type="ARBA" id="ARBA00022448"/>
    </source>
</evidence>
<reference evidence="6 7" key="1">
    <citation type="submission" date="2016-10" db="EMBL/GenBank/DDBJ databases">
        <authorList>
            <person name="de Groot N.N."/>
        </authorList>
    </citation>
    <scope>NUCLEOTIDE SEQUENCE [LARGE SCALE GENOMIC DNA]</scope>
    <source>
        <strain evidence="6 7">DSM 16859</strain>
    </source>
</reference>
<keyword evidence="7" id="KW-1185">Reference proteome</keyword>
<dbReference type="PANTHER" id="PTHR43869">
    <property type="entry name" value="GLYCINE BETAINE/PROLINE BETAINE TRANSPORT SYSTEM ATP-BINDING PROTEIN PROV"/>
    <property type="match status" value="1"/>
</dbReference>
<dbReference type="SMART" id="SM00382">
    <property type="entry name" value="AAA"/>
    <property type="match status" value="1"/>
</dbReference>
<dbReference type="InterPro" id="IPR017871">
    <property type="entry name" value="ABC_transporter-like_CS"/>
</dbReference>
<dbReference type="GO" id="GO:0016887">
    <property type="term" value="F:ATP hydrolysis activity"/>
    <property type="evidence" value="ECO:0007669"/>
    <property type="project" value="InterPro"/>
</dbReference>
<evidence type="ECO:0000256" key="2">
    <source>
        <dbReference type="ARBA" id="ARBA00022741"/>
    </source>
</evidence>
<dbReference type="STRING" id="64702.SAMN05443377_1263"/>
<feature type="domain" description="ABC transporter" evidence="5">
    <location>
        <begin position="30"/>
        <end position="265"/>
    </location>
</feature>
<dbReference type="PROSITE" id="PS50893">
    <property type="entry name" value="ABC_TRANSPORTER_2"/>
    <property type="match status" value="1"/>
</dbReference>
<keyword evidence="3 6" id="KW-0067">ATP-binding</keyword>
<dbReference type="EMBL" id="FOGZ01000026">
    <property type="protein sequence ID" value="SER98791.1"/>
    <property type="molecule type" value="Genomic_DNA"/>
</dbReference>
<gene>
    <name evidence="6" type="ORF">SAMN05443377_1263</name>
</gene>
<sequence length="301" mass="32070">MLASTLVVCPYAGAMSDATPELSREQPPAISFERVTKTFPDGTRAVHELSLGAPAGQITVLVGLSGCGKTTLLRMVNRLVTPSSGAVALDGHDVAAAHAVRLRRQIGYVMQNAGLLPHRCVVDNICMVPRLLGVPARQARQSALALMDRVGLDRGLERRYPAQLSGGQQQRVGVARALAADPAVMLMDEPFGAVDPIVRADLQRDLLRLQRDQPRTVLFVTHDMSEAFALGDQIVLLAEGAQIVQAGRPSDFLTHPADEYVARFIGLDNGSGSLHTTVVDGVPLVVDANSRPVGRLDEGPA</sequence>
<dbReference type="InterPro" id="IPR003593">
    <property type="entry name" value="AAA+_ATPase"/>
</dbReference>
<dbReference type="PROSITE" id="PS00211">
    <property type="entry name" value="ABC_TRANSPORTER_1"/>
    <property type="match status" value="1"/>
</dbReference>
<dbReference type="Gene3D" id="3.40.50.300">
    <property type="entry name" value="P-loop containing nucleotide triphosphate hydrolases"/>
    <property type="match status" value="1"/>
</dbReference>